<keyword evidence="1" id="KW-1133">Transmembrane helix</keyword>
<keyword evidence="1" id="KW-0812">Transmembrane</keyword>
<gene>
    <name evidence="2" type="ORF">NOG11_10900</name>
</gene>
<reference evidence="2" key="1">
    <citation type="submission" date="2022-07" db="EMBL/GenBank/DDBJ databases">
        <title>Parvularcula maris sp. nov., an algicidal bacterium isolated from seawater.</title>
        <authorList>
            <person name="Li F."/>
        </authorList>
    </citation>
    <scope>NUCLEOTIDE SEQUENCE</scope>
    <source>
        <strain evidence="2">BGMRC 0090</strain>
    </source>
</reference>
<sequence>MEPRHKKLIFALGFVPFIILYMGLALWIWDQLPDHRAVDFIFFVAAGVAWAFPLKPFMKWMNSPAG</sequence>
<organism evidence="2 3">
    <name type="scientific">Parvularcula maris</name>
    <dbReference type="NCBI Taxonomy" id="2965077"/>
    <lineage>
        <taxon>Bacteria</taxon>
        <taxon>Pseudomonadati</taxon>
        <taxon>Pseudomonadota</taxon>
        <taxon>Alphaproteobacteria</taxon>
        <taxon>Parvularculales</taxon>
        <taxon>Parvularculaceae</taxon>
        <taxon>Parvularcula</taxon>
    </lineage>
</organism>
<comment type="caution">
    <text evidence="2">The sequence shown here is derived from an EMBL/GenBank/DDBJ whole genome shotgun (WGS) entry which is preliminary data.</text>
</comment>
<keyword evidence="1" id="KW-0472">Membrane</keyword>
<dbReference type="AlphaFoldDB" id="A0A9X2RKS2"/>
<feature type="transmembrane region" description="Helical" evidence="1">
    <location>
        <begin position="35"/>
        <end position="54"/>
    </location>
</feature>
<dbReference type="Proteomes" id="UP001142610">
    <property type="component" value="Unassembled WGS sequence"/>
</dbReference>
<keyword evidence="3" id="KW-1185">Reference proteome</keyword>
<evidence type="ECO:0000313" key="2">
    <source>
        <dbReference type="EMBL" id="MCQ8185897.1"/>
    </source>
</evidence>
<proteinExistence type="predicted"/>
<evidence type="ECO:0000256" key="1">
    <source>
        <dbReference type="SAM" id="Phobius"/>
    </source>
</evidence>
<dbReference type="EMBL" id="JANIBC010000009">
    <property type="protein sequence ID" value="MCQ8185897.1"/>
    <property type="molecule type" value="Genomic_DNA"/>
</dbReference>
<evidence type="ECO:0000313" key="3">
    <source>
        <dbReference type="Proteomes" id="UP001142610"/>
    </source>
</evidence>
<feature type="transmembrane region" description="Helical" evidence="1">
    <location>
        <begin position="9"/>
        <end position="29"/>
    </location>
</feature>
<dbReference type="RefSeq" id="WP_256619793.1">
    <property type="nucleotide sequence ID" value="NZ_JANIBC010000009.1"/>
</dbReference>
<name>A0A9X2RKS2_9PROT</name>
<accession>A0A9X2RKS2</accession>
<dbReference type="InterPro" id="IPR021265">
    <property type="entry name" value="DUF2842"/>
</dbReference>
<protein>
    <submittedName>
        <fullName evidence="2">DUF2842 domain-containing protein</fullName>
    </submittedName>
</protein>
<dbReference type="Pfam" id="PF11003">
    <property type="entry name" value="DUF2842"/>
    <property type="match status" value="1"/>
</dbReference>